<dbReference type="PANTHER" id="PTHR45746:SF3">
    <property type="entry name" value="REGULATOR OF G-PROTEIN SIGNALING 11"/>
    <property type="match status" value="1"/>
</dbReference>
<dbReference type="GO" id="GO:0043005">
    <property type="term" value="C:neuron projection"/>
    <property type="evidence" value="ECO:0007669"/>
    <property type="project" value="TreeGrafter"/>
</dbReference>
<dbReference type="FunFam" id="1.10.167.10:FF:000001">
    <property type="entry name" value="Putative regulator of g-protein signaling 12"/>
    <property type="match status" value="1"/>
</dbReference>
<dbReference type="InterPro" id="IPR036284">
    <property type="entry name" value="GGL_sf"/>
</dbReference>
<feature type="compositionally biased region" description="Pro residues" evidence="2">
    <location>
        <begin position="273"/>
        <end position="282"/>
    </location>
</feature>
<dbReference type="GO" id="GO:0005886">
    <property type="term" value="C:plasma membrane"/>
    <property type="evidence" value="ECO:0007669"/>
    <property type="project" value="TreeGrafter"/>
</dbReference>
<dbReference type="GO" id="GO:0008277">
    <property type="term" value="P:regulation of G protein-coupled receptor signaling pathway"/>
    <property type="evidence" value="ECO:0007669"/>
    <property type="project" value="InterPro"/>
</dbReference>
<feature type="compositionally biased region" description="Pro residues" evidence="2">
    <location>
        <begin position="385"/>
        <end position="398"/>
    </location>
</feature>
<dbReference type="SMART" id="SM00224">
    <property type="entry name" value="GGL"/>
    <property type="match status" value="1"/>
</dbReference>
<dbReference type="SUPFAM" id="SSF48097">
    <property type="entry name" value="Regulator of G-protein signaling, RGS"/>
    <property type="match status" value="1"/>
</dbReference>
<feature type="compositionally biased region" description="Pro residues" evidence="2">
    <location>
        <begin position="130"/>
        <end position="146"/>
    </location>
</feature>
<dbReference type="PROSITE" id="PS50132">
    <property type="entry name" value="RGS"/>
    <property type="match status" value="1"/>
</dbReference>
<dbReference type="InterPro" id="IPR015898">
    <property type="entry name" value="G-protein_gamma-like_dom"/>
</dbReference>
<protein>
    <submittedName>
        <fullName evidence="4">Regulator of G protein signaling 11</fullName>
    </submittedName>
</protein>
<dbReference type="GO" id="GO:0009968">
    <property type="term" value="P:negative regulation of signal transduction"/>
    <property type="evidence" value="ECO:0007669"/>
    <property type="project" value="UniProtKB-KW"/>
</dbReference>
<dbReference type="SMART" id="SM01224">
    <property type="entry name" value="G_gamma"/>
    <property type="match status" value="1"/>
</dbReference>
<dbReference type="InterPro" id="IPR047017">
    <property type="entry name" value="RGS6/7/9/11_DHEX_sf"/>
</dbReference>
<dbReference type="Gene3D" id="1.10.167.10">
    <property type="entry name" value="Regulator of G-protein Signalling 4, domain 2"/>
    <property type="match status" value="1"/>
</dbReference>
<reference evidence="4" key="1">
    <citation type="submission" date="2018-09" db="EMBL/GenBank/DDBJ databases">
        <title>Common duck and Muscovy duck high density SNP chip.</title>
        <authorList>
            <person name="Vignal A."/>
            <person name="Thebault N."/>
            <person name="Warren W.C."/>
        </authorList>
    </citation>
    <scope>NUCLEOTIDE SEQUENCE [LARGE SCALE GENOMIC DNA]</scope>
</reference>
<dbReference type="InterPro" id="IPR044926">
    <property type="entry name" value="RGS_subdomain_2"/>
</dbReference>
<dbReference type="CDD" id="cd08740">
    <property type="entry name" value="RGS_RGS11"/>
    <property type="match status" value="1"/>
</dbReference>
<dbReference type="Gene3D" id="4.10.260.10">
    <property type="entry name" value="Transducin (heterotrimeric G protein), gamma chain"/>
    <property type="match status" value="1"/>
</dbReference>
<evidence type="ECO:0000259" key="3">
    <source>
        <dbReference type="PROSITE" id="PS50132"/>
    </source>
</evidence>
<feature type="compositionally biased region" description="Basic and acidic residues" evidence="2">
    <location>
        <begin position="293"/>
        <end position="302"/>
    </location>
</feature>
<feature type="compositionally biased region" description="Low complexity" evidence="2">
    <location>
        <begin position="83"/>
        <end position="94"/>
    </location>
</feature>
<evidence type="ECO:0000313" key="4">
    <source>
        <dbReference type="Ensembl" id="ENSCMMP00000026776.1"/>
    </source>
</evidence>
<dbReference type="CDD" id="cd00068">
    <property type="entry name" value="GGL"/>
    <property type="match status" value="1"/>
</dbReference>
<dbReference type="PANTHER" id="PTHR45746">
    <property type="entry name" value="LP21163P"/>
    <property type="match status" value="1"/>
</dbReference>
<dbReference type="Ensembl" id="ENSCMMT00000029246.1">
    <property type="protein sequence ID" value="ENSCMMP00000026776.1"/>
    <property type="gene ID" value="ENSCMMG00000016445.1"/>
</dbReference>
<dbReference type="AlphaFoldDB" id="A0A8C3CVA8"/>
<feature type="compositionally biased region" description="Low complexity" evidence="2">
    <location>
        <begin position="118"/>
        <end position="129"/>
    </location>
</feature>
<proteinExistence type="predicted"/>
<evidence type="ECO:0000313" key="5">
    <source>
        <dbReference type="Proteomes" id="UP000694556"/>
    </source>
</evidence>
<name>A0A8C3CVA8_CAIMO</name>
<keyword evidence="5" id="KW-1185">Reference proteome</keyword>
<feature type="compositionally biased region" description="Low complexity" evidence="2">
    <location>
        <begin position="46"/>
        <end position="72"/>
    </location>
</feature>
<dbReference type="GO" id="GO:0005096">
    <property type="term" value="F:GTPase activator activity"/>
    <property type="evidence" value="ECO:0007669"/>
    <property type="project" value="TreeGrafter"/>
</dbReference>
<feature type="compositionally biased region" description="Polar residues" evidence="2">
    <location>
        <begin position="162"/>
        <end position="171"/>
    </location>
</feature>
<dbReference type="Pfam" id="PF00631">
    <property type="entry name" value="G-gamma"/>
    <property type="match status" value="1"/>
</dbReference>
<dbReference type="Pfam" id="PF00615">
    <property type="entry name" value="RGS"/>
    <property type="match status" value="1"/>
</dbReference>
<dbReference type="GO" id="GO:0007186">
    <property type="term" value="P:G protein-coupled receptor signaling pathway"/>
    <property type="evidence" value="ECO:0007669"/>
    <property type="project" value="InterPro"/>
</dbReference>
<feature type="domain" description="RGS" evidence="3">
    <location>
        <begin position="767"/>
        <end position="882"/>
    </location>
</feature>
<dbReference type="PRINTS" id="PR01301">
    <property type="entry name" value="RGSPROTEIN"/>
</dbReference>
<dbReference type="SUPFAM" id="SSF48670">
    <property type="entry name" value="Transducin (heterotrimeric G protein), gamma chain"/>
    <property type="match status" value="1"/>
</dbReference>
<dbReference type="InterPro" id="IPR036305">
    <property type="entry name" value="RGS_sf"/>
</dbReference>
<dbReference type="Proteomes" id="UP000694556">
    <property type="component" value="Chromosome 15"/>
</dbReference>
<dbReference type="InterPro" id="IPR040759">
    <property type="entry name" value="RGS_DHEX"/>
</dbReference>
<sequence>MLLQPGGSGPLPCPALPYPPHPPPALPWKPQPGGRRGRHAQPPAPGASRAGPRGSSGAGHSAGAPAASPGPAAHRRTPPGARPAPGAAGRAATGREGGRPEETPGAVPRSRSRSDAHLLAAGGDARPGPGALPAPAPPGRCPPPSTPLRGPRSPAPPPLTSVAQRQPQQLQELPAGLAHIQAEHGRGRAGPSAPGGVAKDRGGSAPRKGGGCPLLCSRGAAPPPPAALPGARGRGRAGSRRCPALRSPRCARQCPARPGGAAAAAPADAAAPLPAPARPRPSAPGGSSPAAHGRRDCSELIRRARRHRACPPPGRPARTLPASPRIPPHPARGSIPCPHPAASPERLLPAVRPPPLPQPPRPVPIRPRRQPGGCGRFLGTLPAPAAAPGPARPRGAPPERPRHRPGGGGETGSGSGPGSPPRPGMPRPGTGLGPRQPPGGARRGRAGAGRGRCRGRDRGGAGAEPGTGSGEAAAPSGAERTRDDRRWSPRRASPPADAVPQQDGADDRQHAGPGHGHQDEEPALAHHRHPPCHDRERHRGVAHPEVRHLGGGVPAPRQPHREAWLHLPPQRPPQPHAAGGRVALPLPAIYLAKKNIRKQGDLIEHEKDNYNLLHKRINHTWDFVVMQAREQLRAAKQRRKGDRIVIDCQEQAYWLVNRPPPGAPSVLEQGPERRNCHTSRVQLAKNMDYYKREIEYCRKAMARTRVKSSICLEGYIKFNEQYVPHDPIMSGCLPSNPWITDDTTYWAMNAPTVLTPTKLRVERWGFDFSELLTDPLGRAQLLEFLKKEFSAENLSFWEACEELRYGEQSRIAEIVDSIYQQFLAPGATRWVNIDSKTMERTLEGIKTPHRYVMDDAQMHIYMLMKKDSYPRFLKSELYRNLLAEAVIPPETKKRVFPFMRKQRHSSPSPALLLPAGDAEDKIKGATAVPEES</sequence>
<dbReference type="GO" id="GO:0005737">
    <property type="term" value="C:cytoplasm"/>
    <property type="evidence" value="ECO:0007669"/>
    <property type="project" value="TreeGrafter"/>
</dbReference>
<feature type="region of interest" description="Disordered" evidence="2">
    <location>
        <begin position="900"/>
        <end position="932"/>
    </location>
</feature>
<dbReference type="Gene3D" id="1.10.1240.60">
    <property type="match status" value="1"/>
</dbReference>
<feature type="region of interest" description="Disordered" evidence="2">
    <location>
        <begin position="1"/>
        <end position="539"/>
    </location>
</feature>
<feature type="compositionally biased region" description="Pro residues" evidence="2">
    <location>
        <begin position="11"/>
        <end position="30"/>
    </location>
</feature>
<dbReference type="Pfam" id="PF18148">
    <property type="entry name" value="RGS_DHEX"/>
    <property type="match status" value="1"/>
</dbReference>
<reference evidence="4" key="2">
    <citation type="submission" date="2025-08" db="UniProtKB">
        <authorList>
            <consortium name="Ensembl"/>
        </authorList>
    </citation>
    <scope>IDENTIFICATION</scope>
</reference>
<dbReference type="InterPro" id="IPR016137">
    <property type="entry name" value="RGS"/>
</dbReference>
<evidence type="ECO:0000256" key="1">
    <source>
        <dbReference type="ARBA" id="ARBA00022700"/>
    </source>
</evidence>
<feature type="compositionally biased region" description="Low complexity" evidence="2">
    <location>
        <begin position="255"/>
        <end position="272"/>
    </location>
</feature>
<feature type="compositionally biased region" description="Gly residues" evidence="2">
    <location>
        <begin position="460"/>
        <end position="469"/>
    </location>
</feature>
<feature type="compositionally biased region" description="Pro residues" evidence="2">
    <location>
        <begin position="351"/>
        <end position="365"/>
    </location>
</feature>
<organism evidence="4 5">
    <name type="scientific">Cairina moschata</name>
    <name type="common">Muscovy duck</name>
    <dbReference type="NCBI Taxonomy" id="8855"/>
    <lineage>
        <taxon>Eukaryota</taxon>
        <taxon>Metazoa</taxon>
        <taxon>Chordata</taxon>
        <taxon>Craniata</taxon>
        <taxon>Vertebrata</taxon>
        <taxon>Euteleostomi</taxon>
        <taxon>Archelosauria</taxon>
        <taxon>Archosauria</taxon>
        <taxon>Dinosauria</taxon>
        <taxon>Saurischia</taxon>
        <taxon>Theropoda</taxon>
        <taxon>Coelurosauria</taxon>
        <taxon>Aves</taxon>
        <taxon>Neognathae</taxon>
        <taxon>Galloanserae</taxon>
        <taxon>Anseriformes</taxon>
        <taxon>Anatidae</taxon>
        <taxon>Anatinae</taxon>
        <taxon>Cairina</taxon>
    </lineage>
</organism>
<accession>A0A8C3CVA8</accession>
<keyword evidence="1" id="KW-0734">Signal transduction inhibitor</keyword>
<reference evidence="4" key="3">
    <citation type="submission" date="2025-09" db="UniProtKB">
        <authorList>
            <consortium name="Ensembl"/>
        </authorList>
    </citation>
    <scope>IDENTIFICATION</scope>
</reference>
<dbReference type="SMART" id="SM00315">
    <property type="entry name" value="RGS"/>
    <property type="match status" value="1"/>
</dbReference>
<dbReference type="InterPro" id="IPR047016">
    <property type="entry name" value="RGS6/7/9/11"/>
</dbReference>
<feature type="compositionally biased region" description="Gly residues" evidence="2">
    <location>
        <begin position="406"/>
        <end position="417"/>
    </location>
</feature>
<evidence type="ECO:0000256" key="2">
    <source>
        <dbReference type="SAM" id="MobiDB-lite"/>
    </source>
</evidence>
<feature type="compositionally biased region" description="Basic and acidic residues" evidence="2">
    <location>
        <begin position="505"/>
        <end position="524"/>
    </location>
</feature>